<evidence type="ECO:0000256" key="1">
    <source>
        <dbReference type="ARBA" id="ARBA00008791"/>
    </source>
</evidence>
<name>A0A5R9L267_9BACT</name>
<proteinExistence type="inferred from homology"/>
<dbReference type="OrthoDB" id="1522603at2"/>
<accession>A0A5R9L267</accession>
<comment type="similarity">
    <text evidence="1">Belongs to the universal stress protein A family.</text>
</comment>
<dbReference type="InterPro" id="IPR006015">
    <property type="entry name" value="Universal_stress_UspA"/>
</dbReference>
<dbReference type="PANTHER" id="PTHR46268:SF6">
    <property type="entry name" value="UNIVERSAL STRESS PROTEIN UP12"/>
    <property type="match status" value="1"/>
</dbReference>
<dbReference type="Proteomes" id="UP000306402">
    <property type="component" value="Unassembled WGS sequence"/>
</dbReference>
<protein>
    <recommendedName>
        <fullName evidence="2">UspA domain-containing protein</fullName>
    </recommendedName>
</protein>
<keyword evidence="4" id="KW-1185">Reference proteome</keyword>
<evidence type="ECO:0000313" key="3">
    <source>
        <dbReference type="EMBL" id="TLV02439.1"/>
    </source>
</evidence>
<dbReference type="InterPro" id="IPR006016">
    <property type="entry name" value="UspA"/>
</dbReference>
<evidence type="ECO:0000313" key="4">
    <source>
        <dbReference type="Proteomes" id="UP000306402"/>
    </source>
</evidence>
<dbReference type="PRINTS" id="PR01438">
    <property type="entry name" value="UNVRSLSTRESS"/>
</dbReference>
<dbReference type="RefSeq" id="WP_138363649.1">
    <property type="nucleotide sequence ID" value="NZ_VCEJ01000002.1"/>
</dbReference>
<dbReference type="Gene3D" id="3.40.50.620">
    <property type="entry name" value="HUPs"/>
    <property type="match status" value="2"/>
</dbReference>
<gene>
    <name evidence="3" type="ORF">FEN17_02045</name>
</gene>
<feature type="domain" description="UspA" evidence="2">
    <location>
        <begin position="1"/>
        <end position="129"/>
    </location>
</feature>
<dbReference type="InterPro" id="IPR014729">
    <property type="entry name" value="Rossmann-like_a/b/a_fold"/>
</dbReference>
<dbReference type="CDD" id="cd00293">
    <property type="entry name" value="USP-like"/>
    <property type="match status" value="1"/>
</dbReference>
<dbReference type="SUPFAM" id="SSF52402">
    <property type="entry name" value="Adenine nucleotide alpha hydrolases-like"/>
    <property type="match status" value="2"/>
</dbReference>
<comment type="caution">
    <text evidence="3">The sequence shown here is derived from an EMBL/GenBank/DDBJ whole genome shotgun (WGS) entry which is preliminary data.</text>
</comment>
<reference evidence="3 4" key="1">
    <citation type="submission" date="2019-05" db="EMBL/GenBank/DDBJ databases">
        <authorList>
            <person name="Qu J.-H."/>
        </authorList>
    </citation>
    <scope>NUCLEOTIDE SEQUENCE [LARGE SCALE GENOMIC DNA]</scope>
    <source>
        <strain evidence="3 4">T17</strain>
    </source>
</reference>
<feature type="domain" description="UspA" evidence="2">
    <location>
        <begin position="204"/>
        <end position="253"/>
    </location>
</feature>
<evidence type="ECO:0000259" key="2">
    <source>
        <dbReference type="Pfam" id="PF00582"/>
    </source>
</evidence>
<sequence length="268" mass="29599">MKKILVPCDFSASAIEGLHFAVELAAATSAAITVLSVISLQQQMDEFLVSEGFRENFENEVIKLRLPIPICHKIRLGKFAVSVIDAIAEERIDLVVIGTRGSRGWEGPFMGSNVEKIIKVSPVPVFAVKAKTHLAGIRNVVFPCDLMLSEHYGMTRLKKIQAELGATLHLLRIDTSGFLSRETLYDRIKEYAIFHGLSKYTINIVTDTDETAAILHFAKQLGADMIAMTTRGAADLNHLYMSSIAADVVNHAHLLTWTCIQQPVKQPV</sequence>
<dbReference type="EMBL" id="VCEJ01000002">
    <property type="protein sequence ID" value="TLV02439.1"/>
    <property type="molecule type" value="Genomic_DNA"/>
</dbReference>
<dbReference type="AlphaFoldDB" id="A0A5R9L267"/>
<dbReference type="PANTHER" id="PTHR46268">
    <property type="entry name" value="STRESS RESPONSE PROTEIN NHAX"/>
    <property type="match status" value="1"/>
</dbReference>
<organism evidence="3 4">
    <name type="scientific">Dyadobacter luticola</name>
    <dbReference type="NCBI Taxonomy" id="1979387"/>
    <lineage>
        <taxon>Bacteria</taxon>
        <taxon>Pseudomonadati</taxon>
        <taxon>Bacteroidota</taxon>
        <taxon>Cytophagia</taxon>
        <taxon>Cytophagales</taxon>
        <taxon>Spirosomataceae</taxon>
        <taxon>Dyadobacter</taxon>
    </lineage>
</organism>
<dbReference type="Pfam" id="PF00582">
    <property type="entry name" value="Usp"/>
    <property type="match status" value="2"/>
</dbReference>